<organism evidence="1 2">
    <name type="scientific">Microvirga lupini</name>
    <dbReference type="NCBI Taxonomy" id="420324"/>
    <lineage>
        <taxon>Bacteria</taxon>
        <taxon>Pseudomonadati</taxon>
        <taxon>Pseudomonadota</taxon>
        <taxon>Alphaproteobacteria</taxon>
        <taxon>Hyphomicrobiales</taxon>
        <taxon>Methylobacteriaceae</taxon>
        <taxon>Microvirga</taxon>
    </lineage>
</organism>
<reference evidence="1 2" key="1">
    <citation type="submission" date="2020-08" db="EMBL/GenBank/DDBJ databases">
        <title>The Agave Microbiome: Exploring the role of microbial communities in plant adaptations to desert environments.</title>
        <authorList>
            <person name="Partida-Martinez L.P."/>
        </authorList>
    </citation>
    <scope>NUCLEOTIDE SEQUENCE [LARGE SCALE GENOMIC DNA]</scope>
    <source>
        <strain evidence="1 2">AT3.9</strain>
    </source>
</reference>
<evidence type="ECO:0000313" key="1">
    <source>
        <dbReference type="EMBL" id="MBB3020612.1"/>
    </source>
</evidence>
<proteinExistence type="predicted"/>
<dbReference type="Proteomes" id="UP000532010">
    <property type="component" value="Unassembled WGS sequence"/>
</dbReference>
<gene>
    <name evidence="1" type="ORF">FHR70_003698</name>
</gene>
<name>A0A7W4VPQ9_9HYPH</name>
<dbReference type="Gene3D" id="3.30.420.10">
    <property type="entry name" value="Ribonuclease H-like superfamily/Ribonuclease H"/>
    <property type="match status" value="1"/>
</dbReference>
<sequence>MICWFLQHDRRPHVISDWPDDIRYFCQALITGPGQMVPIGAIAFEMVRIDAYPTPLEGAVQHNALWDARALRQAVLASTPSSIGRAS</sequence>
<dbReference type="InterPro" id="IPR036397">
    <property type="entry name" value="RNaseH_sf"/>
</dbReference>
<accession>A0A7W4VPQ9</accession>
<dbReference type="GO" id="GO:0003676">
    <property type="term" value="F:nucleic acid binding"/>
    <property type="evidence" value="ECO:0007669"/>
    <property type="project" value="InterPro"/>
</dbReference>
<dbReference type="EMBL" id="JACHWB010000005">
    <property type="protein sequence ID" value="MBB3020612.1"/>
    <property type="molecule type" value="Genomic_DNA"/>
</dbReference>
<comment type="caution">
    <text evidence="1">The sequence shown here is derived from an EMBL/GenBank/DDBJ whole genome shotgun (WGS) entry which is preliminary data.</text>
</comment>
<keyword evidence="2" id="KW-1185">Reference proteome</keyword>
<evidence type="ECO:0000313" key="2">
    <source>
        <dbReference type="Proteomes" id="UP000532010"/>
    </source>
</evidence>
<protein>
    <submittedName>
        <fullName evidence="1">Uncharacterized protein</fullName>
    </submittedName>
</protein>
<dbReference type="AlphaFoldDB" id="A0A7W4VPQ9"/>